<organism evidence="2 3">
    <name type="scientific">Mesorhizobium liriopis</name>
    <dbReference type="NCBI Taxonomy" id="2953882"/>
    <lineage>
        <taxon>Bacteria</taxon>
        <taxon>Pseudomonadati</taxon>
        <taxon>Pseudomonadota</taxon>
        <taxon>Alphaproteobacteria</taxon>
        <taxon>Hyphomicrobiales</taxon>
        <taxon>Phyllobacteriaceae</taxon>
        <taxon>Mesorhizobium</taxon>
    </lineage>
</organism>
<proteinExistence type="predicted"/>
<keyword evidence="1" id="KW-0732">Signal</keyword>
<protein>
    <submittedName>
        <fullName evidence="2">Uncharacterized protein</fullName>
    </submittedName>
</protein>
<reference evidence="2 3" key="1">
    <citation type="submission" date="2022-06" db="EMBL/GenBank/DDBJ databases">
        <title>Mesorhizobium sp. strain RP14 Genome sequencing and assembly.</title>
        <authorList>
            <person name="Kim I."/>
        </authorList>
    </citation>
    <scope>NUCLEOTIDE SEQUENCE [LARGE SCALE GENOMIC DNA]</scope>
    <source>
        <strain evidence="3">RP14(2022)</strain>
    </source>
</reference>
<dbReference type="RefSeq" id="WP_252816164.1">
    <property type="nucleotide sequence ID" value="NZ_JAMXQS010000002.1"/>
</dbReference>
<feature type="chain" id="PRO_5045130750" evidence="1">
    <location>
        <begin position="27"/>
        <end position="546"/>
    </location>
</feature>
<feature type="signal peptide" evidence="1">
    <location>
        <begin position="1"/>
        <end position="26"/>
    </location>
</feature>
<keyword evidence="3" id="KW-1185">Reference proteome</keyword>
<comment type="caution">
    <text evidence="2">The sequence shown here is derived from an EMBL/GenBank/DDBJ whole genome shotgun (WGS) entry which is preliminary data.</text>
</comment>
<evidence type="ECO:0000256" key="1">
    <source>
        <dbReference type="SAM" id="SignalP"/>
    </source>
</evidence>
<evidence type="ECO:0000313" key="2">
    <source>
        <dbReference type="EMBL" id="MCO6048910.1"/>
    </source>
</evidence>
<sequence>MRPTVRRVAVPALLALSTCLPQAAWAQDPAPRFDGEKGLRAMLLPYAPAAFDFGILIARSFAEITYEGRHYDPVTESFVVEDLRISRDQFNASVERLRADENVTQLQGLVVDTKNLSLPPPLRAGLDRLGLQTVEGDVTVDYRTDNARAAYAVAVQMDFPKLGSIEAEGMLDGFHVLVPLGEPGEAAIDSLETLPETGVSSQPPKILGTLRASSVTYRDAGLLDAVIDVSAQSQGVTPDEMRAGFGAMVAMGLAPSVDGLPGGEDPALRAKAQEWSKAIQSFLDNKDSIRITLDPSKPVPLERFQAGMISKATVAELNPSVVSPAPARVETVSLDGSGDPLAAARALLSGQGAIQDEAAGVRGLLTLANNGNLDAVRALGSHSGNRPLPALGESERVSLLQFLLVARALGADVSDATLASADKDLSANERQTAEREAGRYFRERTDQGKALAPLTPETVSTFSPSRLRALAFDAYEGRSAPRDMTEAYAVALIASAAGDKPAARLRDDLARAGQEGRITLETDAARARASALWDAYKAQSGEQAKP</sequence>
<dbReference type="Proteomes" id="UP001205906">
    <property type="component" value="Unassembled WGS sequence"/>
</dbReference>
<gene>
    <name evidence="2" type="ORF">NGM99_03795</name>
</gene>
<name>A0ABT1C268_9HYPH</name>
<evidence type="ECO:0000313" key="3">
    <source>
        <dbReference type="Proteomes" id="UP001205906"/>
    </source>
</evidence>
<accession>A0ABT1C268</accession>
<dbReference type="EMBL" id="JAMXQS010000002">
    <property type="protein sequence ID" value="MCO6048910.1"/>
    <property type="molecule type" value="Genomic_DNA"/>
</dbReference>